<name>A0A8J3YSX5_9ACTN</name>
<organism evidence="3 4">
    <name type="scientific">Virgisporangium aliadipatigenens</name>
    <dbReference type="NCBI Taxonomy" id="741659"/>
    <lineage>
        <taxon>Bacteria</taxon>
        <taxon>Bacillati</taxon>
        <taxon>Actinomycetota</taxon>
        <taxon>Actinomycetes</taxon>
        <taxon>Micromonosporales</taxon>
        <taxon>Micromonosporaceae</taxon>
        <taxon>Virgisporangium</taxon>
    </lineage>
</organism>
<proteinExistence type="predicted"/>
<dbReference type="RefSeq" id="WP_203903325.1">
    <property type="nucleotide sequence ID" value="NZ_BOPF01000031.1"/>
</dbReference>
<feature type="signal peptide" evidence="1">
    <location>
        <begin position="1"/>
        <end position="27"/>
    </location>
</feature>
<protein>
    <recommendedName>
        <fullName evidence="2">BP74 N-terminal domain-containing protein</fullName>
    </recommendedName>
</protein>
<accession>A0A8J3YSX5</accession>
<dbReference type="AlphaFoldDB" id="A0A8J3YSX5"/>
<evidence type="ECO:0000313" key="3">
    <source>
        <dbReference type="EMBL" id="GIJ49882.1"/>
    </source>
</evidence>
<sequence length="245" mass="26368">MRKSRIALTLAAVAAALVTATPQAAVAAPDPLPTAIVATFDVVGETFRVEFDDPNEIEKVYAAAAAKDGEQYPFPIGTIDWSGPGVNTGYPWHLKDATMVDWAIEWCDGRPSMVVAGVWGPPTYCPWGAKVVQIEAVNPRIAAVDPVVATFDVRGQALRVQFTDPNAIADLYDVEAGRASMFPMGRIVWGETQVNLGYAWHLADAVMVEAAAEVCDGRPSDIVEGKWKPANFCPWSAKLTHITKG</sequence>
<dbReference type="InterPro" id="IPR056422">
    <property type="entry name" value="BP74_N"/>
</dbReference>
<dbReference type="EMBL" id="BOPF01000031">
    <property type="protein sequence ID" value="GIJ49882.1"/>
    <property type="molecule type" value="Genomic_DNA"/>
</dbReference>
<dbReference type="Proteomes" id="UP000619260">
    <property type="component" value="Unassembled WGS sequence"/>
</dbReference>
<evidence type="ECO:0000259" key="2">
    <source>
        <dbReference type="Pfam" id="PF23621"/>
    </source>
</evidence>
<gene>
    <name evidence="3" type="ORF">Val02_67680</name>
</gene>
<dbReference type="Pfam" id="PF23621">
    <property type="entry name" value="BP74_N"/>
    <property type="match status" value="2"/>
</dbReference>
<feature type="domain" description="BP74 N-terminal" evidence="2">
    <location>
        <begin position="149"/>
        <end position="243"/>
    </location>
</feature>
<keyword evidence="4" id="KW-1185">Reference proteome</keyword>
<keyword evidence="1" id="KW-0732">Signal</keyword>
<comment type="caution">
    <text evidence="3">The sequence shown here is derived from an EMBL/GenBank/DDBJ whole genome shotgun (WGS) entry which is preliminary data.</text>
</comment>
<reference evidence="3" key="1">
    <citation type="submission" date="2021-01" db="EMBL/GenBank/DDBJ databases">
        <title>Whole genome shotgun sequence of Virgisporangium aliadipatigenens NBRC 105644.</title>
        <authorList>
            <person name="Komaki H."/>
            <person name="Tamura T."/>
        </authorList>
    </citation>
    <scope>NUCLEOTIDE SEQUENCE</scope>
    <source>
        <strain evidence="3">NBRC 105644</strain>
    </source>
</reference>
<evidence type="ECO:0000256" key="1">
    <source>
        <dbReference type="SAM" id="SignalP"/>
    </source>
</evidence>
<feature type="chain" id="PRO_5035150642" description="BP74 N-terminal domain-containing protein" evidence="1">
    <location>
        <begin position="28"/>
        <end position="245"/>
    </location>
</feature>
<feature type="domain" description="BP74 N-terminal" evidence="2">
    <location>
        <begin position="35"/>
        <end position="135"/>
    </location>
</feature>
<evidence type="ECO:0000313" key="4">
    <source>
        <dbReference type="Proteomes" id="UP000619260"/>
    </source>
</evidence>